<accession>A0A660HQF1</accession>
<protein>
    <submittedName>
        <fullName evidence="1">Uncharacterized protein</fullName>
    </submittedName>
</protein>
<gene>
    <name evidence="1" type="ORF">AOB57_004155</name>
</gene>
<reference evidence="1 2" key="1">
    <citation type="journal article" date="2016" name="Int. J. Syst. Evol. Microbiol.">
        <title>Methanosarcina flavescens sp. nov., a methanogenic archaeon isolated from a full-scale anaerobic digester.</title>
        <authorList>
            <person name="Kern T."/>
            <person name="Fischer M.A."/>
            <person name="Deppenmeier U."/>
            <person name="Schmitz R.A."/>
            <person name="Rother M."/>
        </authorList>
    </citation>
    <scope>NUCLEOTIDE SEQUENCE [LARGE SCALE GENOMIC DNA]</scope>
    <source>
        <strain evidence="1 2">E03.2</strain>
    </source>
</reference>
<keyword evidence="2" id="KW-1185">Reference proteome</keyword>
<dbReference type="GeneID" id="53687287"/>
<dbReference type="AlphaFoldDB" id="A0A660HQF1"/>
<evidence type="ECO:0000313" key="1">
    <source>
        <dbReference type="EMBL" id="AYK14488.1"/>
    </source>
</evidence>
<dbReference type="OrthoDB" id="142147at2157"/>
<dbReference type="RefSeq" id="WP_054299160.1">
    <property type="nucleotide sequence ID" value="NZ_CP032683.1"/>
</dbReference>
<evidence type="ECO:0000313" key="2">
    <source>
        <dbReference type="Proteomes" id="UP000053087"/>
    </source>
</evidence>
<dbReference type="Proteomes" id="UP000053087">
    <property type="component" value="Chromosome"/>
</dbReference>
<name>A0A660HQF1_9EURY</name>
<proteinExistence type="predicted"/>
<sequence>MFIKAHCPVCGTDVYHNIRLHALEHLHFEGEKEVCRYTVESIEVADTLTEEELVRNVLQGLERIIHDGIEVKVLAGILKENYGITGICCRELIERIQLELDMYCPDRKRLYFVDPEEPGEKESFC</sequence>
<dbReference type="KEGG" id="mfz:AOB57_004155"/>
<organism evidence="1 2">
    <name type="scientific">Methanosarcina flavescens</name>
    <dbReference type="NCBI Taxonomy" id="1715806"/>
    <lineage>
        <taxon>Archaea</taxon>
        <taxon>Methanobacteriati</taxon>
        <taxon>Methanobacteriota</taxon>
        <taxon>Stenosarchaea group</taxon>
        <taxon>Methanomicrobia</taxon>
        <taxon>Methanosarcinales</taxon>
        <taxon>Methanosarcinaceae</taxon>
        <taxon>Methanosarcina</taxon>
    </lineage>
</organism>
<dbReference type="EMBL" id="CP032683">
    <property type="protein sequence ID" value="AYK14488.1"/>
    <property type="molecule type" value="Genomic_DNA"/>
</dbReference>